<keyword evidence="1" id="KW-0810">Translation regulation</keyword>
<dbReference type="InterPro" id="IPR050574">
    <property type="entry name" value="HPF/YfiA_ribosome-assoc"/>
</dbReference>
<dbReference type="PANTHER" id="PTHR33231">
    <property type="entry name" value="30S RIBOSOMAL PROTEIN"/>
    <property type="match status" value="1"/>
</dbReference>
<dbReference type="AlphaFoldDB" id="A0A918Z183"/>
<dbReference type="OrthoDB" id="9795980at2"/>
<sequence>MRIDIHGQQIEITAALRQYVETKMQRLERHFDPAFDVRVTLAVEKNRHHAEANVNIGGRTLHADSDGQDMYAAIDLLTDKLDRMLVKHKEKLVDHHRGESLARNSVG</sequence>
<dbReference type="CDD" id="cd00552">
    <property type="entry name" value="RaiA"/>
    <property type="match status" value="1"/>
</dbReference>
<dbReference type="Gene3D" id="3.30.160.100">
    <property type="entry name" value="Ribosome hibernation promotion factor-like"/>
    <property type="match status" value="1"/>
</dbReference>
<dbReference type="GO" id="GO:0045900">
    <property type="term" value="P:negative regulation of translational elongation"/>
    <property type="evidence" value="ECO:0007669"/>
    <property type="project" value="TreeGrafter"/>
</dbReference>
<organism evidence="6 7">
    <name type="scientific">Vulcaniibacterium thermophilum</name>
    <dbReference type="NCBI Taxonomy" id="1169913"/>
    <lineage>
        <taxon>Bacteria</taxon>
        <taxon>Pseudomonadati</taxon>
        <taxon>Pseudomonadota</taxon>
        <taxon>Gammaproteobacteria</taxon>
        <taxon>Lysobacterales</taxon>
        <taxon>Lysobacteraceae</taxon>
        <taxon>Vulcaniibacterium</taxon>
    </lineage>
</organism>
<evidence type="ECO:0000256" key="2">
    <source>
        <dbReference type="ARBA" id="ARBA00038434"/>
    </source>
</evidence>
<name>A0A918Z183_9GAMM</name>
<dbReference type="InterPro" id="IPR003489">
    <property type="entry name" value="RHF/RaiA"/>
</dbReference>
<gene>
    <name evidence="6" type="ORF">GCM10007167_12600</name>
</gene>
<reference evidence="6" key="1">
    <citation type="journal article" date="2014" name="Int. J. Syst. Evol. Microbiol.">
        <title>Complete genome sequence of Corynebacterium casei LMG S-19264T (=DSM 44701T), isolated from a smear-ripened cheese.</title>
        <authorList>
            <consortium name="US DOE Joint Genome Institute (JGI-PGF)"/>
            <person name="Walter F."/>
            <person name="Albersmeier A."/>
            <person name="Kalinowski J."/>
            <person name="Ruckert C."/>
        </authorList>
    </citation>
    <scope>NUCLEOTIDE SEQUENCE</scope>
    <source>
        <strain evidence="6">KCTC 32020</strain>
    </source>
</reference>
<proteinExistence type="inferred from homology"/>
<evidence type="ECO:0000256" key="5">
    <source>
        <dbReference type="ARBA" id="ARBA00041319"/>
    </source>
</evidence>
<evidence type="ECO:0000313" key="7">
    <source>
        <dbReference type="Proteomes" id="UP000636453"/>
    </source>
</evidence>
<dbReference type="GO" id="GO:0043024">
    <property type="term" value="F:ribosomal small subunit binding"/>
    <property type="evidence" value="ECO:0007669"/>
    <property type="project" value="TreeGrafter"/>
</dbReference>
<protein>
    <recommendedName>
        <fullName evidence="4">Ribosome hibernation promoting factor</fullName>
    </recommendedName>
    <alternativeName>
        <fullName evidence="5">Hibernation factor HPF</fullName>
    </alternativeName>
</protein>
<comment type="caution">
    <text evidence="6">The sequence shown here is derived from an EMBL/GenBank/DDBJ whole genome shotgun (WGS) entry which is preliminary data.</text>
</comment>
<dbReference type="NCBIfam" id="TIGR00741">
    <property type="entry name" value="yfiA"/>
    <property type="match status" value="1"/>
</dbReference>
<dbReference type="PANTHER" id="PTHR33231:SF1">
    <property type="entry name" value="30S RIBOSOMAL PROTEIN"/>
    <property type="match status" value="1"/>
</dbReference>
<evidence type="ECO:0000256" key="4">
    <source>
        <dbReference type="ARBA" id="ARBA00041148"/>
    </source>
</evidence>
<keyword evidence="7" id="KW-1185">Reference proteome</keyword>
<dbReference type="Proteomes" id="UP000636453">
    <property type="component" value="Unassembled WGS sequence"/>
</dbReference>
<dbReference type="RefSeq" id="WP_146474194.1">
    <property type="nucleotide sequence ID" value="NZ_BNCF01000005.1"/>
</dbReference>
<dbReference type="EMBL" id="BNCF01000005">
    <property type="protein sequence ID" value="GHE32061.1"/>
    <property type="molecule type" value="Genomic_DNA"/>
</dbReference>
<evidence type="ECO:0000256" key="1">
    <source>
        <dbReference type="ARBA" id="ARBA00022845"/>
    </source>
</evidence>
<dbReference type="SUPFAM" id="SSF69754">
    <property type="entry name" value="Ribosome binding protein Y (YfiA homologue)"/>
    <property type="match status" value="1"/>
</dbReference>
<evidence type="ECO:0000256" key="3">
    <source>
        <dbReference type="ARBA" id="ARBA00038695"/>
    </source>
</evidence>
<dbReference type="InterPro" id="IPR036567">
    <property type="entry name" value="RHF-like"/>
</dbReference>
<comment type="similarity">
    <text evidence="2">Belongs to the HPF/YfiA ribosome-associated protein family. Short HPF subfamily.</text>
</comment>
<comment type="subunit">
    <text evidence="3">Associates exclusively with 100S ribosomes, which are dimers of 70S ribosomes.</text>
</comment>
<reference evidence="6" key="2">
    <citation type="submission" date="2020-09" db="EMBL/GenBank/DDBJ databases">
        <authorList>
            <person name="Sun Q."/>
            <person name="Kim S."/>
        </authorList>
    </citation>
    <scope>NUCLEOTIDE SEQUENCE</scope>
    <source>
        <strain evidence="6">KCTC 32020</strain>
    </source>
</reference>
<accession>A0A918Z183</accession>
<dbReference type="FunFam" id="3.30.160.100:FF:000001">
    <property type="entry name" value="Ribosome hibernation promoting factor"/>
    <property type="match status" value="1"/>
</dbReference>
<dbReference type="Pfam" id="PF02482">
    <property type="entry name" value="Ribosomal_S30AE"/>
    <property type="match status" value="1"/>
</dbReference>
<dbReference type="GO" id="GO:0022627">
    <property type="term" value="C:cytosolic small ribosomal subunit"/>
    <property type="evidence" value="ECO:0007669"/>
    <property type="project" value="TreeGrafter"/>
</dbReference>
<evidence type="ECO:0000313" key="6">
    <source>
        <dbReference type="EMBL" id="GHE32061.1"/>
    </source>
</evidence>